<feature type="non-terminal residue" evidence="2">
    <location>
        <position position="1"/>
    </location>
</feature>
<name>A0A820K6Q1_9BILA</name>
<feature type="region of interest" description="Disordered" evidence="1">
    <location>
        <begin position="31"/>
        <end position="52"/>
    </location>
</feature>
<gene>
    <name evidence="2" type="ORF">OKA104_LOCUS48080</name>
</gene>
<proteinExistence type="predicted"/>
<dbReference type="EMBL" id="CAJOAY010020182">
    <property type="protein sequence ID" value="CAF4337065.1"/>
    <property type="molecule type" value="Genomic_DNA"/>
</dbReference>
<protein>
    <submittedName>
        <fullName evidence="2">Uncharacterized protein</fullName>
    </submittedName>
</protein>
<dbReference type="Proteomes" id="UP000663881">
    <property type="component" value="Unassembled WGS sequence"/>
</dbReference>
<reference evidence="2" key="1">
    <citation type="submission" date="2021-02" db="EMBL/GenBank/DDBJ databases">
        <authorList>
            <person name="Nowell W R."/>
        </authorList>
    </citation>
    <scope>NUCLEOTIDE SEQUENCE</scope>
</reference>
<accession>A0A820K6Q1</accession>
<feature type="non-terminal residue" evidence="2">
    <location>
        <position position="52"/>
    </location>
</feature>
<evidence type="ECO:0000256" key="1">
    <source>
        <dbReference type="SAM" id="MobiDB-lite"/>
    </source>
</evidence>
<comment type="caution">
    <text evidence="2">The sequence shown here is derived from an EMBL/GenBank/DDBJ whole genome shotgun (WGS) entry which is preliminary data.</text>
</comment>
<evidence type="ECO:0000313" key="2">
    <source>
        <dbReference type="EMBL" id="CAF4337065.1"/>
    </source>
</evidence>
<evidence type="ECO:0000313" key="3">
    <source>
        <dbReference type="Proteomes" id="UP000663881"/>
    </source>
</evidence>
<dbReference type="AlphaFoldDB" id="A0A820K6Q1"/>
<sequence length="52" mass="5813">ILVERGTIHGYSAINEARENLLSRIAVSDQLTKENIDETNDEESSTEHDDSP</sequence>
<organism evidence="2 3">
    <name type="scientific">Adineta steineri</name>
    <dbReference type="NCBI Taxonomy" id="433720"/>
    <lineage>
        <taxon>Eukaryota</taxon>
        <taxon>Metazoa</taxon>
        <taxon>Spiralia</taxon>
        <taxon>Gnathifera</taxon>
        <taxon>Rotifera</taxon>
        <taxon>Eurotatoria</taxon>
        <taxon>Bdelloidea</taxon>
        <taxon>Adinetida</taxon>
        <taxon>Adinetidae</taxon>
        <taxon>Adineta</taxon>
    </lineage>
</organism>